<dbReference type="InterPro" id="IPR029063">
    <property type="entry name" value="SAM-dependent_MTases_sf"/>
</dbReference>
<dbReference type="EMBL" id="KN042430">
    <property type="protein sequence ID" value="KFH62841.1"/>
    <property type="molecule type" value="Genomic_DNA"/>
</dbReference>
<dbReference type="AlphaFoldDB" id="A0A086TLL4"/>
<evidence type="ECO:0000256" key="1">
    <source>
        <dbReference type="SAM" id="MobiDB-lite"/>
    </source>
</evidence>
<evidence type="ECO:0000313" key="3">
    <source>
        <dbReference type="EMBL" id="KFH62841.1"/>
    </source>
</evidence>
<dbReference type="Pfam" id="PF13649">
    <property type="entry name" value="Methyltransf_25"/>
    <property type="match status" value="1"/>
</dbReference>
<reference evidence="3 4" key="1">
    <citation type="submission" date="2011-02" db="EMBL/GenBank/DDBJ databases">
        <title>The Genome Sequence of Mortierella verticillata NRRL 6337.</title>
        <authorList>
            <consortium name="The Broad Institute Genome Sequencing Platform"/>
            <person name="Russ C."/>
            <person name="Cuomo C."/>
            <person name="Burger G."/>
            <person name="Gray M.W."/>
            <person name="Holland P.W.H."/>
            <person name="King N."/>
            <person name="Lang F.B.F."/>
            <person name="Roger A.J."/>
            <person name="Ruiz-Trillo I."/>
            <person name="Young S.K."/>
            <person name="Zeng Q."/>
            <person name="Gargeya S."/>
            <person name="Alvarado L."/>
            <person name="Berlin A."/>
            <person name="Chapman S.B."/>
            <person name="Chen Z."/>
            <person name="Freedman E."/>
            <person name="Gellesch M."/>
            <person name="Goldberg J."/>
            <person name="Griggs A."/>
            <person name="Gujja S."/>
            <person name="Heilman E."/>
            <person name="Heiman D."/>
            <person name="Howarth C."/>
            <person name="Mehta T."/>
            <person name="Neiman D."/>
            <person name="Pearson M."/>
            <person name="Roberts A."/>
            <person name="Saif S."/>
            <person name="Shea T."/>
            <person name="Shenoy N."/>
            <person name="Sisk P."/>
            <person name="Stolte C."/>
            <person name="Sykes S."/>
            <person name="White J."/>
            <person name="Yandava C."/>
            <person name="Haas B."/>
            <person name="Nusbaum C."/>
            <person name="Birren B."/>
        </authorList>
    </citation>
    <scope>NUCLEOTIDE SEQUENCE [LARGE SCALE GENOMIC DNA]</scope>
    <source>
        <strain evidence="3 4">NRRL 6337</strain>
    </source>
</reference>
<dbReference type="GO" id="GO:0008168">
    <property type="term" value="F:methyltransferase activity"/>
    <property type="evidence" value="ECO:0007669"/>
    <property type="project" value="TreeGrafter"/>
</dbReference>
<dbReference type="Proteomes" id="UP000243308">
    <property type="component" value="Unassembled WGS sequence"/>
</dbReference>
<dbReference type="CDD" id="cd02440">
    <property type="entry name" value="AdoMet_MTases"/>
    <property type="match status" value="1"/>
</dbReference>
<accession>A0A086TLL4</accession>
<feature type="compositionally biased region" description="Low complexity" evidence="1">
    <location>
        <begin position="95"/>
        <end position="104"/>
    </location>
</feature>
<evidence type="ECO:0000313" key="4">
    <source>
        <dbReference type="Proteomes" id="UP000243308"/>
    </source>
</evidence>
<feature type="compositionally biased region" description="Polar residues" evidence="1">
    <location>
        <begin position="35"/>
        <end position="51"/>
    </location>
</feature>
<feature type="compositionally biased region" description="Low complexity" evidence="1">
    <location>
        <begin position="55"/>
        <end position="76"/>
    </location>
</feature>
<gene>
    <name evidence="3" type="ORF">MVEG_11366</name>
</gene>
<feature type="compositionally biased region" description="Basic residues" evidence="1">
    <location>
        <begin position="105"/>
        <end position="121"/>
    </location>
</feature>
<keyword evidence="4" id="KW-1185">Reference proteome</keyword>
<dbReference type="PANTHER" id="PTHR43591:SF24">
    <property type="entry name" value="2-METHOXY-6-POLYPRENYL-1,4-BENZOQUINOL METHYLASE, MITOCHONDRIAL"/>
    <property type="match status" value="1"/>
</dbReference>
<feature type="compositionally biased region" description="Basic and acidic residues" evidence="1">
    <location>
        <begin position="122"/>
        <end position="132"/>
    </location>
</feature>
<organism evidence="3 4">
    <name type="scientific">Podila verticillata NRRL 6337</name>
    <dbReference type="NCBI Taxonomy" id="1069443"/>
    <lineage>
        <taxon>Eukaryota</taxon>
        <taxon>Fungi</taxon>
        <taxon>Fungi incertae sedis</taxon>
        <taxon>Mucoromycota</taxon>
        <taxon>Mortierellomycotina</taxon>
        <taxon>Mortierellomycetes</taxon>
        <taxon>Mortierellales</taxon>
        <taxon>Mortierellaceae</taxon>
        <taxon>Podila</taxon>
    </lineage>
</organism>
<dbReference type="InterPro" id="IPR041698">
    <property type="entry name" value="Methyltransf_25"/>
</dbReference>
<name>A0A086TLL4_9FUNG</name>
<dbReference type="SUPFAM" id="SSF53335">
    <property type="entry name" value="S-adenosyl-L-methionine-dependent methyltransferases"/>
    <property type="match status" value="1"/>
</dbReference>
<dbReference type="Gene3D" id="3.40.50.150">
    <property type="entry name" value="Vaccinia Virus protein VP39"/>
    <property type="match status" value="1"/>
</dbReference>
<feature type="domain" description="Methyltransferase" evidence="2">
    <location>
        <begin position="186"/>
        <end position="278"/>
    </location>
</feature>
<dbReference type="PANTHER" id="PTHR43591">
    <property type="entry name" value="METHYLTRANSFERASE"/>
    <property type="match status" value="1"/>
</dbReference>
<feature type="compositionally biased region" description="Low complexity" evidence="1">
    <location>
        <begin position="1"/>
        <end position="15"/>
    </location>
</feature>
<proteinExistence type="predicted"/>
<evidence type="ECO:0000259" key="2">
    <source>
        <dbReference type="Pfam" id="PF13649"/>
    </source>
</evidence>
<sequence>MGTVHSSARSTSSSSGKRNHGNGNFSAKDLHYQYPSPNHSGSTINHHTFYQQHLHPQSPTSTHHSISSSPTSPHSTLQKAFSRRRSSNQTTDTQSSHGSMGSHQGHSKHSHHSHHHHHHDSHHLPSHTEEPDEFRYFGGRRYHNTSSLYMLPNDTQEVDRLNDQHYIFKAVLGKNIHVPIPENGRVMDMGCGAGTWMMDMATELGTVHFVGADISNIYPTAIHPRNCSFYREDIVKGVMSQPNSSFDVVFQRNVAPGLTFQNWQAVIAEAYRLLKPGGSFESVETDVFVHQGGPQTNAIFEHLRISMATRKYCIPLGDWGGQGGKLFRQNMQAIMQTVSAVLAKARNVTEEYILQLVQGMMQETSRDRAYQIVVDRPNALNECLLMIIEYLYGDLNTLRNLLLVNKFCFKVAVPLLYYNPI</sequence>
<protein>
    <recommendedName>
        <fullName evidence="2">Methyltransferase domain-containing protein</fullName>
    </recommendedName>
</protein>
<dbReference type="OrthoDB" id="2013972at2759"/>
<feature type="region of interest" description="Disordered" evidence="1">
    <location>
        <begin position="1"/>
        <end position="132"/>
    </location>
</feature>